<dbReference type="SMART" id="SM00822">
    <property type="entry name" value="PKS_KR"/>
    <property type="match status" value="1"/>
</dbReference>
<comment type="caution">
    <text evidence="6">The sequence shown here is derived from an EMBL/GenBank/DDBJ whole genome shotgun (WGS) entry which is preliminary data.</text>
</comment>
<dbReference type="Proteomes" id="UP001595989">
    <property type="component" value="Unassembled WGS sequence"/>
</dbReference>
<dbReference type="PANTHER" id="PTHR43391">
    <property type="entry name" value="RETINOL DEHYDROGENASE-RELATED"/>
    <property type="match status" value="1"/>
</dbReference>
<dbReference type="PROSITE" id="PS00061">
    <property type="entry name" value="ADH_SHORT"/>
    <property type="match status" value="1"/>
</dbReference>
<organism evidence="6 7">
    <name type="scientific">Virgibacillus kekensis</name>
    <dbReference type="NCBI Taxonomy" id="202261"/>
    <lineage>
        <taxon>Bacteria</taxon>
        <taxon>Bacillati</taxon>
        <taxon>Bacillota</taxon>
        <taxon>Bacilli</taxon>
        <taxon>Bacillales</taxon>
        <taxon>Bacillaceae</taxon>
        <taxon>Virgibacillus</taxon>
    </lineage>
</organism>
<dbReference type="CDD" id="cd05233">
    <property type="entry name" value="SDR_c"/>
    <property type="match status" value="1"/>
</dbReference>
<evidence type="ECO:0000256" key="3">
    <source>
        <dbReference type="ARBA" id="ARBA00023002"/>
    </source>
</evidence>
<dbReference type="Gene3D" id="3.40.50.720">
    <property type="entry name" value="NAD(P)-binding Rossmann-like Domain"/>
    <property type="match status" value="1"/>
</dbReference>
<proteinExistence type="inferred from homology"/>
<dbReference type="PANTHER" id="PTHR43391:SF14">
    <property type="entry name" value="DEHYDROGENASE_REDUCTASE SDR FAMILY PROTEIN 7-LIKE"/>
    <property type="match status" value="1"/>
</dbReference>
<evidence type="ECO:0000259" key="5">
    <source>
        <dbReference type="SMART" id="SM00822"/>
    </source>
</evidence>
<dbReference type="RefSeq" id="WP_390293854.1">
    <property type="nucleotide sequence ID" value="NZ_JBHSFU010000004.1"/>
</dbReference>
<dbReference type="InterPro" id="IPR002347">
    <property type="entry name" value="SDR_fam"/>
</dbReference>
<comment type="similarity">
    <text evidence="1 4">Belongs to the short-chain dehydrogenases/reductases (SDR) family.</text>
</comment>
<name>A0ABV9DHL6_9BACI</name>
<sequence length="237" mass="25465">MDLSHLKNKVIVITGASRGIGRAMAELLANWEVKLVLGARDTEQLAKDFSGQDNVLSIQLDVRDETSVKQFVTGAITQFGSVDVLINAAGVGKFSSILDSATEDFDDMVAVNLRGTYLTCKYFGRVMKEHRGGQILNLVSIAGTTALPGNAGYSSSKFGVYGFTKVLQAELRREGIRVTSVIPGAIASSFWDGIDSKPPVSQMIPLQSITEHLAFLMSQPENSVVDEITIMPPGGIL</sequence>
<keyword evidence="3 6" id="KW-0560">Oxidoreductase</keyword>
<keyword evidence="7" id="KW-1185">Reference proteome</keyword>
<evidence type="ECO:0000313" key="7">
    <source>
        <dbReference type="Proteomes" id="UP001595989"/>
    </source>
</evidence>
<dbReference type="GO" id="GO:0016491">
    <property type="term" value="F:oxidoreductase activity"/>
    <property type="evidence" value="ECO:0007669"/>
    <property type="project" value="UniProtKB-KW"/>
</dbReference>
<dbReference type="InterPro" id="IPR036291">
    <property type="entry name" value="NAD(P)-bd_dom_sf"/>
</dbReference>
<dbReference type="PRINTS" id="PR00080">
    <property type="entry name" value="SDRFAMILY"/>
</dbReference>
<dbReference type="SUPFAM" id="SSF51735">
    <property type="entry name" value="NAD(P)-binding Rossmann-fold domains"/>
    <property type="match status" value="1"/>
</dbReference>
<dbReference type="EC" id="1.-.-.-" evidence="6"/>
<reference evidence="7" key="1">
    <citation type="journal article" date="2019" name="Int. J. Syst. Evol. Microbiol.">
        <title>The Global Catalogue of Microorganisms (GCM) 10K type strain sequencing project: providing services to taxonomists for standard genome sequencing and annotation.</title>
        <authorList>
            <consortium name="The Broad Institute Genomics Platform"/>
            <consortium name="The Broad Institute Genome Sequencing Center for Infectious Disease"/>
            <person name="Wu L."/>
            <person name="Ma J."/>
        </authorList>
    </citation>
    <scope>NUCLEOTIDE SEQUENCE [LARGE SCALE GENOMIC DNA]</scope>
    <source>
        <strain evidence="7">CGMCC 4.7426</strain>
    </source>
</reference>
<evidence type="ECO:0000256" key="4">
    <source>
        <dbReference type="RuleBase" id="RU000363"/>
    </source>
</evidence>
<evidence type="ECO:0000256" key="1">
    <source>
        <dbReference type="ARBA" id="ARBA00006484"/>
    </source>
</evidence>
<keyword evidence="2" id="KW-0521">NADP</keyword>
<dbReference type="Pfam" id="PF00106">
    <property type="entry name" value="adh_short"/>
    <property type="match status" value="1"/>
</dbReference>
<evidence type="ECO:0000313" key="6">
    <source>
        <dbReference type="EMBL" id="MFC4557784.1"/>
    </source>
</evidence>
<dbReference type="EMBL" id="JBHSFU010000004">
    <property type="protein sequence ID" value="MFC4557784.1"/>
    <property type="molecule type" value="Genomic_DNA"/>
</dbReference>
<dbReference type="PRINTS" id="PR00081">
    <property type="entry name" value="GDHRDH"/>
</dbReference>
<evidence type="ECO:0000256" key="2">
    <source>
        <dbReference type="ARBA" id="ARBA00022857"/>
    </source>
</evidence>
<gene>
    <name evidence="6" type="ORF">ACFO3D_06120</name>
</gene>
<dbReference type="InterPro" id="IPR020904">
    <property type="entry name" value="Sc_DH/Rdtase_CS"/>
</dbReference>
<feature type="domain" description="Ketoreductase" evidence="5">
    <location>
        <begin position="9"/>
        <end position="189"/>
    </location>
</feature>
<dbReference type="InterPro" id="IPR057326">
    <property type="entry name" value="KR_dom"/>
</dbReference>
<accession>A0ABV9DHL6</accession>
<protein>
    <submittedName>
        <fullName evidence="6">SDR family oxidoreductase</fullName>
        <ecNumber evidence="6">1.-.-.-</ecNumber>
    </submittedName>
</protein>